<gene>
    <name evidence="5" type="ORF">WJX74_002419</name>
</gene>
<dbReference type="SUPFAM" id="SSF46785">
    <property type="entry name" value="Winged helix' DNA-binding domain"/>
    <property type="match status" value="1"/>
</dbReference>
<dbReference type="Gene3D" id="1.10.10.10">
    <property type="entry name" value="Winged helix-like DNA-binding domain superfamily/Winged helix DNA-binding domain"/>
    <property type="match status" value="1"/>
</dbReference>
<evidence type="ECO:0000256" key="1">
    <source>
        <dbReference type="ARBA" id="ARBA00010014"/>
    </source>
</evidence>
<comment type="similarity">
    <text evidence="1">Belongs to the eukaryotic ribosomal protein eS19 family.</text>
</comment>
<dbReference type="GO" id="GO:0000028">
    <property type="term" value="P:ribosomal small subunit assembly"/>
    <property type="evidence" value="ECO:0007669"/>
    <property type="project" value="TreeGrafter"/>
</dbReference>
<sequence>MAQMLDTYRPRGVRDVASDKFIAAYAAHLKAGDKLELPAWVDLVKTAPRKELAPLDPDWYYIRAASIARKVYLRQGLGVGLMRRQYGGRKSRGTCPERFEKSAGGLIRHILQQLEQLELVEKDTEGRKGGRRITGKGQQDLDLIAARLTKEMPEEEEEEEETAAPPAEE</sequence>
<evidence type="ECO:0000313" key="6">
    <source>
        <dbReference type="Proteomes" id="UP001438707"/>
    </source>
</evidence>
<organism evidence="5 6">
    <name type="scientific">Apatococcus lobatus</name>
    <dbReference type="NCBI Taxonomy" id="904363"/>
    <lineage>
        <taxon>Eukaryota</taxon>
        <taxon>Viridiplantae</taxon>
        <taxon>Chlorophyta</taxon>
        <taxon>core chlorophytes</taxon>
        <taxon>Trebouxiophyceae</taxon>
        <taxon>Chlorellales</taxon>
        <taxon>Chlorellaceae</taxon>
        <taxon>Apatococcus</taxon>
    </lineage>
</organism>
<dbReference type="InterPro" id="IPR001266">
    <property type="entry name" value="Ribosomal_eS19"/>
</dbReference>
<dbReference type="Proteomes" id="UP001438707">
    <property type="component" value="Unassembled WGS sequence"/>
</dbReference>
<keyword evidence="2" id="KW-0689">Ribosomal protein</keyword>
<keyword evidence="3" id="KW-0687">Ribonucleoprotein</keyword>
<feature type="region of interest" description="Disordered" evidence="4">
    <location>
        <begin position="148"/>
        <end position="169"/>
    </location>
</feature>
<name>A0AAW1QZA4_9CHLO</name>
<evidence type="ECO:0000313" key="5">
    <source>
        <dbReference type="EMBL" id="KAK9826553.1"/>
    </source>
</evidence>
<dbReference type="InterPro" id="IPR036388">
    <property type="entry name" value="WH-like_DNA-bd_sf"/>
</dbReference>
<evidence type="ECO:0000256" key="3">
    <source>
        <dbReference type="ARBA" id="ARBA00023274"/>
    </source>
</evidence>
<dbReference type="GO" id="GO:0006412">
    <property type="term" value="P:translation"/>
    <property type="evidence" value="ECO:0007669"/>
    <property type="project" value="InterPro"/>
</dbReference>
<protein>
    <recommendedName>
        <fullName evidence="7">40S ribosomal protein S19</fullName>
    </recommendedName>
</protein>
<reference evidence="5 6" key="1">
    <citation type="journal article" date="2024" name="Nat. Commun.">
        <title>Phylogenomics reveals the evolutionary origins of lichenization in chlorophyte algae.</title>
        <authorList>
            <person name="Puginier C."/>
            <person name="Libourel C."/>
            <person name="Otte J."/>
            <person name="Skaloud P."/>
            <person name="Haon M."/>
            <person name="Grisel S."/>
            <person name="Petersen M."/>
            <person name="Berrin J.G."/>
            <person name="Delaux P.M."/>
            <person name="Dal Grande F."/>
            <person name="Keller J."/>
        </authorList>
    </citation>
    <scope>NUCLEOTIDE SEQUENCE [LARGE SCALE GENOMIC DNA]</scope>
    <source>
        <strain evidence="5 6">SAG 2145</strain>
    </source>
</reference>
<dbReference type="GO" id="GO:0003735">
    <property type="term" value="F:structural constituent of ribosome"/>
    <property type="evidence" value="ECO:0007669"/>
    <property type="project" value="InterPro"/>
</dbReference>
<dbReference type="FunFam" id="1.10.10.10:FF:000118">
    <property type="entry name" value="40S ribosomal protein S19"/>
    <property type="match status" value="1"/>
</dbReference>
<dbReference type="SMART" id="SM01413">
    <property type="entry name" value="Ribosomal_S19e"/>
    <property type="match status" value="1"/>
</dbReference>
<dbReference type="Pfam" id="PF01090">
    <property type="entry name" value="Ribosomal_S19e"/>
    <property type="match status" value="1"/>
</dbReference>
<dbReference type="GO" id="GO:0003723">
    <property type="term" value="F:RNA binding"/>
    <property type="evidence" value="ECO:0007669"/>
    <property type="project" value="TreeGrafter"/>
</dbReference>
<evidence type="ECO:0000256" key="4">
    <source>
        <dbReference type="SAM" id="MobiDB-lite"/>
    </source>
</evidence>
<dbReference type="InterPro" id="IPR018277">
    <property type="entry name" value="Ribosomal_eS19_CS"/>
</dbReference>
<dbReference type="PANTHER" id="PTHR11710">
    <property type="entry name" value="40S RIBOSOMAL PROTEIN S19"/>
    <property type="match status" value="1"/>
</dbReference>
<dbReference type="PANTHER" id="PTHR11710:SF0">
    <property type="entry name" value="40S RIBOSOMAL PROTEIN S19"/>
    <property type="match status" value="1"/>
</dbReference>
<comment type="caution">
    <text evidence="5">The sequence shown here is derived from an EMBL/GenBank/DDBJ whole genome shotgun (WGS) entry which is preliminary data.</text>
</comment>
<evidence type="ECO:0008006" key="7">
    <source>
        <dbReference type="Google" id="ProtNLM"/>
    </source>
</evidence>
<proteinExistence type="inferred from homology"/>
<evidence type="ECO:0000256" key="2">
    <source>
        <dbReference type="ARBA" id="ARBA00022980"/>
    </source>
</evidence>
<dbReference type="AlphaFoldDB" id="A0AAW1QZA4"/>
<accession>A0AAW1QZA4</accession>
<keyword evidence="6" id="KW-1185">Reference proteome</keyword>
<feature type="compositionally biased region" description="Acidic residues" evidence="4">
    <location>
        <begin position="153"/>
        <end position="169"/>
    </location>
</feature>
<dbReference type="EMBL" id="JALJOS010000020">
    <property type="protein sequence ID" value="KAK9826553.1"/>
    <property type="molecule type" value="Genomic_DNA"/>
</dbReference>
<dbReference type="PROSITE" id="PS00628">
    <property type="entry name" value="RIBOSOMAL_S19E"/>
    <property type="match status" value="1"/>
</dbReference>
<dbReference type="GO" id="GO:0022627">
    <property type="term" value="C:cytosolic small ribosomal subunit"/>
    <property type="evidence" value="ECO:0007669"/>
    <property type="project" value="TreeGrafter"/>
</dbReference>
<dbReference type="InterPro" id="IPR036390">
    <property type="entry name" value="WH_DNA-bd_sf"/>
</dbReference>